<dbReference type="PROSITE" id="PS50057">
    <property type="entry name" value="FERM_3"/>
    <property type="match status" value="1"/>
</dbReference>
<dbReference type="PANTHER" id="PTHR46221:SF9">
    <property type="entry name" value="NON-SPECIFIC PROTEIN-TYROSINE KINASE"/>
    <property type="match status" value="1"/>
</dbReference>
<feature type="region of interest" description="Disordered" evidence="15">
    <location>
        <begin position="1213"/>
        <end position="1233"/>
    </location>
</feature>
<name>A0A9R0EWZ5_SPOFR</name>
<proteinExistence type="predicted"/>
<dbReference type="Pfam" id="PF21477">
    <property type="entry name" value="FERM_C_FAK1"/>
    <property type="match status" value="1"/>
</dbReference>
<dbReference type="InterPro" id="IPR036137">
    <property type="entry name" value="Focal_adhe_kin_target_dom_sf"/>
</dbReference>
<dbReference type="InterPro" id="IPR035963">
    <property type="entry name" value="FERM_2"/>
</dbReference>
<dbReference type="Pfam" id="PF18038">
    <property type="entry name" value="FERM_N_2"/>
    <property type="match status" value="1"/>
</dbReference>
<dbReference type="GO" id="GO:0042995">
    <property type="term" value="C:cell projection"/>
    <property type="evidence" value="ECO:0007669"/>
    <property type="project" value="UniProtKB-SubCell"/>
</dbReference>
<dbReference type="InterPro" id="IPR008266">
    <property type="entry name" value="Tyr_kinase_AS"/>
</dbReference>
<dbReference type="SUPFAM" id="SSF50729">
    <property type="entry name" value="PH domain-like"/>
    <property type="match status" value="1"/>
</dbReference>
<evidence type="ECO:0000313" key="19">
    <source>
        <dbReference type="RefSeq" id="XP_050552587.1"/>
    </source>
</evidence>
<evidence type="ECO:0000256" key="3">
    <source>
        <dbReference type="ARBA" id="ARBA00004413"/>
    </source>
</evidence>
<dbReference type="CTD" id="37233"/>
<comment type="subcellular location">
    <subcellularLocation>
        <location evidence="1">Cell junction</location>
        <location evidence="1">Focal adhesion</location>
    </subcellularLocation>
    <subcellularLocation>
        <location evidence="3">Cell membrane</location>
        <topology evidence="3">Peripheral membrane protein</topology>
        <orientation evidence="3">Cytoplasmic side</orientation>
    </subcellularLocation>
    <subcellularLocation>
        <location evidence="2">Cell projection</location>
    </subcellularLocation>
    <subcellularLocation>
        <location evidence="4">Cytoplasm</location>
    </subcellularLocation>
</comment>
<dbReference type="SUPFAM" id="SSF68993">
    <property type="entry name" value="FAT domain of focal adhesion kinase"/>
    <property type="match status" value="1"/>
</dbReference>
<keyword evidence="12" id="KW-0965">Cell junction</keyword>
<evidence type="ECO:0000259" key="17">
    <source>
        <dbReference type="PROSITE" id="PS50057"/>
    </source>
</evidence>
<dbReference type="Gene3D" id="3.10.20.90">
    <property type="entry name" value="Phosphatidylinositol 3-kinase Catalytic Subunit, Chain A, domain 1"/>
    <property type="match status" value="1"/>
</dbReference>
<feature type="domain" description="Protein kinase" evidence="16">
    <location>
        <begin position="570"/>
        <end position="842"/>
    </location>
</feature>
<dbReference type="InterPro" id="IPR001245">
    <property type="entry name" value="Ser-Thr/Tyr_kinase_cat_dom"/>
</dbReference>
<dbReference type="SUPFAM" id="SSF47031">
    <property type="entry name" value="Second domain of FERM"/>
    <property type="match status" value="1"/>
</dbReference>
<dbReference type="GO" id="GO:0005925">
    <property type="term" value="C:focal adhesion"/>
    <property type="evidence" value="ECO:0007669"/>
    <property type="project" value="UniProtKB-SubCell"/>
</dbReference>
<dbReference type="Gene3D" id="1.20.120.330">
    <property type="entry name" value="Nucleotidyltransferases domain 2"/>
    <property type="match status" value="1"/>
</dbReference>
<evidence type="ECO:0000256" key="13">
    <source>
        <dbReference type="ARBA" id="ARBA00023136"/>
    </source>
</evidence>
<keyword evidence="7" id="KW-0597">Phosphoprotein</keyword>
<keyword evidence="11" id="KW-0067">ATP-binding</keyword>
<dbReference type="GO" id="GO:0005737">
    <property type="term" value="C:cytoplasm"/>
    <property type="evidence" value="ECO:0007669"/>
    <property type="project" value="UniProtKB-SubCell"/>
</dbReference>
<dbReference type="FunFam" id="1.10.510.10:FF:000039">
    <property type="entry name" value="Focal adhesion kinase, isoform D"/>
    <property type="match status" value="1"/>
</dbReference>
<evidence type="ECO:0000259" key="16">
    <source>
        <dbReference type="PROSITE" id="PS50011"/>
    </source>
</evidence>
<keyword evidence="13" id="KW-0472">Membrane</keyword>
<dbReference type="InterPro" id="IPR019749">
    <property type="entry name" value="Band_41_domain"/>
</dbReference>
<dbReference type="PRINTS" id="PR00109">
    <property type="entry name" value="TYRKINASE"/>
</dbReference>
<dbReference type="Pfam" id="PF07714">
    <property type="entry name" value="PK_Tyr_Ser-Thr"/>
    <property type="match status" value="1"/>
</dbReference>
<keyword evidence="8" id="KW-0808">Transferase</keyword>
<dbReference type="GO" id="GO:0004713">
    <property type="term" value="F:protein tyrosine kinase activity"/>
    <property type="evidence" value="ECO:0007669"/>
    <property type="project" value="InterPro"/>
</dbReference>
<dbReference type="Gene3D" id="1.20.80.10">
    <property type="match status" value="1"/>
</dbReference>
<keyword evidence="14" id="KW-0966">Cell projection</keyword>
<evidence type="ECO:0000256" key="14">
    <source>
        <dbReference type="ARBA" id="ARBA00023273"/>
    </source>
</evidence>
<evidence type="ECO:0000256" key="10">
    <source>
        <dbReference type="ARBA" id="ARBA00022777"/>
    </source>
</evidence>
<keyword evidence="6" id="KW-0963">Cytoplasm</keyword>
<feature type="compositionally biased region" description="Polar residues" evidence="15">
    <location>
        <begin position="974"/>
        <end position="1019"/>
    </location>
</feature>
<dbReference type="CDD" id="cd13190">
    <property type="entry name" value="FERM_C_FAK1"/>
    <property type="match status" value="1"/>
</dbReference>
<evidence type="ECO:0000256" key="8">
    <source>
        <dbReference type="ARBA" id="ARBA00022679"/>
    </source>
</evidence>
<evidence type="ECO:0000256" key="15">
    <source>
        <dbReference type="SAM" id="MobiDB-lite"/>
    </source>
</evidence>
<dbReference type="Pfam" id="PF00373">
    <property type="entry name" value="FERM_M"/>
    <property type="match status" value="1"/>
</dbReference>
<dbReference type="InterPro" id="IPR000719">
    <property type="entry name" value="Prot_kinase_dom"/>
</dbReference>
<dbReference type="PANTHER" id="PTHR46221">
    <property type="entry name" value="FERM AND PDZ DOMAIN-CONTAINING PROTEIN FAMILY MEMBER"/>
    <property type="match status" value="1"/>
</dbReference>
<evidence type="ECO:0000256" key="7">
    <source>
        <dbReference type="ARBA" id="ARBA00022553"/>
    </source>
</evidence>
<gene>
    <name evidence="19" type="primary">LOC118277302</name>
</gene>
<dbReference type="RefSeq" id="XP_050552587.1">
    <property type="nucleotide sequence ID" value="XM_050696630.1"/>
</dbReference>
<dbReference type="Proteomes" id="UP000829999">
    <property type="component" value="Chromosome 10"/>
</dbReference>
<dbReference type="Gene3D" id="3.30.200.20">
    <property type="entry name" value="Phosphorylase Kinase, domain 1"/>
    <property type="match status" value="1"/>
</dbReference>
<dbReference type="InterPro" id="IPR019748">
    <property type="entry name" value="FERM_central"/>
</dbReference>
<dbReference type="Gene3D" id="1.10.510.10">
    <property type="entry name" value="Transferase(Phosphotransferase) domain 1"/>
    <property type="match status" value="1"/>
</dbReference>
<sequence>MVMESGQQNGRFWPLSPRLWRRSNEYSKVVFEPRRPPLSPIEMRRHDKLDVTPDLLRTKSFIKDRLDHLNLEDAIIDERRWSVDSKKPPLREAKKKVEEDVVKLRVKKQRQPRPNSLQLLLCPSSSGHYSSNTWRYTRVRSKSHEPEGGGRCGEGPLARAMQPAPPGGSPKRHQSSAPAHGGAAGDQSTLKVHLPNGGFNVVRASADEDVRSVLRLLAARLAAGDRVYASCFALRAKRLTTGKIRWIHQDTPVSELLTKWPASEWRLELRVRYLPANLRDLCDADRVTFHYYYDQVRHDYLNANHPMVDQDLAIQICCLEIKYFCKDMQTSLDKKSNIEYLEKEFGLHKFLPKSVLDAIKPKVLKKAIQQQFKKVANLSDTECMLKYLDTMHTHYGYDRETFTGALGTGWSIPVELAIGPFIDISYVSHKAGEPPTYTKIASFSDIVAVQTLKSNCTQQSQTQSGSCGKAALQLRVKGATETLTITCSSVEAAESLADLVDGYCRLVTESQTSLWNRTTEMSSSSSEGKTSSWEANTATLLSEDYAEIVDDDADYSTPAVRDYELVRNQIELTGIIGEGQFGDVHKGTCKVTSSNHPSLRRQLAAGAARGDCVLPVAVKTCKMDADLDTAEKFLEEAYIMQQFSHPHIIGLVGVCSSPPIWIVMELATLGEMRAYLQQNAHRLETCTLVLYIYQLSTALSYLESKKFVHRDIAARNVLVSTPTCVKLADFGLSKMVEDKSYYKASRGKLPIKWMAPESINFRRFTSASDVWMFGVCMWEILMLGVKPFSGVKNNDVIGKLENGERLALPPRCPPRLYSVMSRCWAYEPSQRPPAHQLKETLFEILQEERSSAWETMRRENRRVAAGSVSEEPPPKPQRPSNNIPVSDNVPGGAGAAQTYIVAQNPLVLAHLLRENTARAHLPHAYTTPASSPECDSEQAVERRLLAELARQQHQSEEDRRWLQMQEENLKKRLSNVQLSTESEPGSEQKPDGTTTNEPRAPSQPHSATTSAETSPANTVSKERPPSEDKSGRNTSEPVYCATTSVVRCVMRLAGAAAGGAGAAGLLAAVRAVGADLRELCATVDKVVVPFPQHAQREVEMAHQVLSKDMAALVEAMRLAIQYHNTTLQHEYTKNMLAAAHILAMDAKNLLDVVDCIRERHPNIDWRAALQPPQEPSSPNAQVATPQNQTLTSQNQVFAAQNQVYIPQNPVLSNQSSVQEDETPPPKPDFKINQPVTTSQLTVTEQPPKEHSSLPAAPNRVSTLIHNYNLYGNVREPQHIYGNTEASSFQFSSSSSDDVKVDSAPMESVKSRVQAISGKLDSPPIYSVSKKMIPLDQNIGHTDQG</sequence>
<keyword evidence="9" id="KW-0547">Nucleotide-binding</keyword>
<dbReference type="SUPFAM" id="SSF54236">
    <property type="entry name" value="Ubiquitin-like"/>
    <property type="match status" value="1"/>
</dbReference>
<keyword evidence="10 19" id="KW-0418">Kinase</keyword>
<evidence type="ECO:0000256" key="2">
    <source>
        <dbReference type="ARBA" id="ARBA00004316"/>
    </source>
</evidence>
<dbReference type="GeneID" id="118277302"/>
<dbReference type="InterPro" id="IPR000299">
    <property type="entry name" value="FERM_domain"/>
</dbReference>
<dbReference type="GO" id="GO:0005886">
    <property type="term" value="C:plasma membrane"/>
    <property type="evidence" value="ECO:0007669"/>
    <property type="project" value="UniProtKB-SubCell"/>
</dbReference>
<evidence type="ECO:0000256" key="1">
    <source>
        <dbReference type="ARBA" id="ARBA00004246"/>
    </source>
</evidence>
<keyword evidence="18" id="KW-1185">Reference proteome</keyword>
<accession>A0A9R0EWZ5</accession>
<dbReference type="SMART" id="SM00219">
    <property type="entry name" value="TyrKc"/>
    <property type="match status" value="1"/>
</dbReference>
<dbReference type="PROSITE" id="PS00109">
    <property type="entry name" value="PROTEIN_KINASE_TYR"/>
    <property type="match status" value="1"/>
</dbReference>
<protein>
    <submittedName>
        <fullName evidence="19">Focal adhesion kinase 1 isoform X2</fullName>
    </submittedName>
</protein>
<dbReference type="InterPro" id="IPR020635">
    <property type="entry name" value="Tyr_kinase_cat_dom"/>
</dbReference>
<dbReference type="InterPro" id="IPR041784">
    <property type="entry name" value="FAK1/PYK2_FERM_C"/>
</dbReference>
<evidence type="ECO:0000256" key="12">
    <source>
        <dbReference type="ARBA" id="ARBA00022949"/>
    </source>
</evidence>
<feature type="region of interest" description="Disordered" evidence="15">
    <location>
        <begin position="859"/>
        <end position="890"/>
    </location>
</feature>
<evidence type="ECO:0000256" key="4">
    <source>
        <dbReference type="ARBA" id="ARBA00004496"/>
    </source>
</evidence>
<dbReference type="InterPro" id="IPR029071">
    <property type="entry name" value="Ubiquitin-like_domsf"/>
</dbReference>
<organism evidence="18 19">
    <name type="scientific">Spodoptera frugiperda</name>
    <name type="common">Fall armyworm</name>
    <dbReference type="NCBI Taxonomy" id="7108"/>
    <lineage>
        <taxon>Eukaryota</taxon>
        <taxon>Metazoa</taxon>
        <taxon>Ecdysozoa</taxon>
        <taxon>Arthropoda</taxon>
        <taxon>Hexapoda</taxon>
        <taxon>Insecta</taxon>
        <taxon>Pterygota</taxon>
        <taxon>Neoptera</taxon>
        <taxon>Endopterygota</taxon>
        <taxon>Lepidoptera</taxon>
        <taxon>Glossata</taxon>
        <taxon>Ditrysia</taxon>
        <taxon>Noctuoidea</taxon>
        <taxon>Noctuidae</taxon>
        <taxon>Amphipyrinae</taxon>
        <taxon>Spodoptera</taxon>
    </lineage>
</organism>
<keyword evidence="5" id="KW-1003">Cell membrane</keyword>
<dbReference type="SMART" id="SM00295">
    <property type="entry name" value="B41"/>
    <property type="match status" value="1"/>
</dbReference>
<dbReference type="InterPro" id="IPR049385">
    <property type="entry name" value="FAK1-like_FERM_C"/>
</dbReference>
<dbReference type="PROSITE" id="PS50011">
    <property type="entry name" value="PROTEIN_KINASE_DOM"/>
    <property type="match status" value="1"/>
</dbReference>
<feature type="domain" description="FERM" evidence="17">
    <location>
        <begin position="188"/>
        <end position="511"/>
    </location>
</feature>
<feature type="region of interest" description="Disordered" evidence="15">
    <location>
        <begin position="974"/>
        <end position="1036"/>
    </location>
</feature>
<dbReference type="InterPro" id="IPR011009">
    <property type="entry name" value="Kinase-like_dom_sf"/>
</dbReference>
<evidence type="ECO:0000256" key="9">
    <source>
        <dbReference type="ARBA" id="ARBA00022741"/>
    </source>
</evidence>
<dbReference type="SUPFAM" id="SSF56112">
    <property type="entry name" value="Protein kinase-like (PK-like)"/>
    <property type="match status" value="1"/>
</dbReference>
<dbReference type="GO" id="GO:0030182">
    <property type="term" value="P:neuron differentiation"/>
    <property type="evidence" value="ECO:0007669"/>
    <property type="project" value="UniProtKB-ARBA"/>
</dbReference>
<evidence type="ECO:0000256" key="6">
    <source>
        <dbReference type="ARBA" id="ARBA00022490"/>
    </source>
</evidence>
<dbReference type="InterPro" id="IPR014352">
    <property type="entry name" value="FERM/acyl-CoA-bd_prot_sf"/>
</dbReference>
<dbReference type="GO" id="GO:0007172">
    <property type="term" value="P:signal complex assembly"/>
    <property type="evidence" value="ECO:0007669"/>
    <property type="project" value="InterPro"/>
</dbReference>
<dbReference type="CDD" id="cd14473">
    <property type="entry name" value="FERM_B-lobe"/>
    <property type="match status" value="1"/>
</dbReference>
<evidence type="ECO:0000256" key="11">
    <source>
        <dbReference type="ARBA" id="ARBA00022840"/>
    </source>
</evidence>
<feature type="region of interest" description="Disordered" evidence="15">
    <location>
        <begin position="139"/>
        <end position="190"/>
    </location>
</feature>
<dbReference type="InterPro" id="IPR005189">
    <property type="entry name" value="Focal_adhesion_kin_target_dom"/>
</dbReference>
<dbReference type="GO" id="GO:0005524">
    <property type="term" value="F:ATP binding"/>
    <property type="evidence" value="ECO:0007669"/>
    <property type="project" value="UniProtKB-KW"/>
</dbReference>
<dbReference type="GO" id="GO:0009887">
    <property type="term" value="P:animal organ morphogenesis"/>
    <property type="evidence" value="ECO:0007669"/>
    <property type="project" value="UniProtKB-ARBA"/>
</dbReference>
<dbReference type="GO" id="GO:0008284">
    <property type="term" value="P:positive regulation of cell population proliferation"/>
    <property type="evidence" value="ECO:0007669"/>
    <property type="project" value="UniProtKB-ARBA"/>
</dbReference>
<dbReference type="InterPro" id="IPR041390">
    <property type="entry name" value="FADK_N"/>
</dbReference>
<evidence type="ECO:0000313" key="18">
    <source>
        <dbReference type="Proteomes" id="UP000829999"/>
    </source>
</evidence>
<dbReference type="InterPro" id="IPR011993">
    <property type="entry name" value="PH-like_dom_sf"/>
</dbReference>
<evidence type="ECO:0000256" key="5">
    <source>
        <dbReference type="ARBA" id="ARBA00022475"/>
    </source>
</evidence>
<reference evidence="19" key="1">
    <citation type="submission" date="2025-08" db="UniProtKB">
        <authorList>
            <consortium name="RefSeq"/>
        </authorList>
    </citation>
    <scope>IDENTIFICATION</scope>
    <source>
        <tissue evidence="19">Whole larval tissue</tissue>
    </source>
</reference>
<feature type="compositionally biased region" description="Basic and acidic residues" evidence="15">
    <location>
        <begin position="1020"/>
        <end position="1031"/>
    </location>
</feature>
<dbReference type="Gene3D" id="2.30.29.30">
    <property type="entry name" value="Pleckstrin-homology domain (PH domain)/Phosphotyrosine-binding domain (PTB)"/>
    <property type="match status" value="1"/>
</dbReference>
<dbReference type="Pfam" id="PF03623">
    <property type="entry name" value="Focal_AT"/>
    <property type="match status" value="1"/>
</dbReference>